<protein>
    <recommendedName>
        <fullName evidence="5">CxC1-like cysteine cluster associated with KDZ transposases domain-containing protein</fullName>
    </recommendedName>
</protein>
<feature type="region of interest" description="Disordered" evidence="2">
    <location>
        <begin position="944"/>
        <end position="996"/>
    </location>
</feature>
<feature type="compositionally biased region" description="Low complexity" evidence="2">
    <location>
        <begin position="952"/>
        <end position="967"/>
    </location>
</feature>
<evidence type="ECO:0000256" key="2">
    <source>
        <dbReference type="SAM" id="MobiDB-lite"/>
    </source>
</evidence>
<dbReference type="EMBL" id="KV425985">
    <property type="protein sequence ID" value="KZV93713.1"/>
    <property type="molecule type" value="Genomic_DNA"/>
</dbReference>
<dbReference type="AlphaFoldDB" id="A0A165IQ36"/>
<evidence type="ECO:0000313" key="3">
    <source>
        <dbReference type="EMBL" id="KZV93713.1"/>
    </source>
</evidence>
<dbReference type="InParanoid" id="A0A165IQ36"/>
<keyword evidence="4" id="KW-1185">Reference proteome</keyword>
<proteinExistence type="predicted"/>
<feature type="compositionally biased region" description="Basic and acidic residues" evidence="2">
    <location>
        <begin position="17"/>
        <end position="26"/>
    </location>
</feature>
<keyword evidence="1" id="KW-0175">Coiled coil</keyword>
<dbReference type="Pfam" id="PF18758">
    <property type="entry name" value="KDZ"/>
    <property type="match status" value="1"/>
</dbReference>
<dbReference type="PANTHER" id="PTHR33096">
    <property type="entry name" value="CXC2 DOMAIN-CONTAINING PROTEIN"/>
    <property type="match status" value="1"/>
</dbReference>
<feature type="region of interest" description="Disordered" evidence="2">
    <location>
        <begin position="1"/>
        <end position="37"/>
    </location>
</feature>
<accession>A0A165IQ36</accession>
<feature type="compositionally biased region" description="Low complexity" evidence="2">
    <location>
        <begin position="1"/>
        <end position="14"/>
    </location>
</feature>
<dbReference type="OrthoDB" id="3251205at2759"/>
<dbReference type="PANTHER" id="PTHR33096:SF1">
    <property type="entry name" value="CXC1-LIKE CYSTEINE CLUSTER ASSOCIATED WITH KDZ TRANSPOSASES DOMAIN-CONTAINING PROTEIN"/>
    <property type="match status" value="1"/>
</dbReference>
<organism evidence="3 4">
    <name type="scientific">Exidia glandulosa HHB12029</name>
    <dbReference type="NCBI Taxonomy" id="1314781"/>
    <lineage>
        <taxon>Eukaryota</taxon>
        <taxon>Fungi</taxon>
        <taxon>Dikarya</taxon>
        <taxon>Basidiomycota</taxon>
        <taxon>Agaricomycotina</taxon>
        <taxon>Agaricomycetes</taxon>
        <taxon>Auriculariales</taxon>
        <taxon>Exidiaceae</taxon>
        <taxon>Exidia</taxon>
    </lineage>
</organism>
<feature type="region of interest" description="Disordered" evidence="2">
    <location>
        <begin position="86"/>
        <end position="107"/>
    </location>
</feature>
<evidence type="ECO:0000313" key="4">
    <source>
        <dbReference type="Proteomes" id="UP000077266"/>
    </source>
</evidence>
<dbReference type="STRING" id="1314781.A0A165IQ36"/>
<sequence>MKPTKVKSSFSSKVTRLRLDSGKGDGGKPGVSKEVYGPTALQANEERWAAKRAEHFATTGDTMASRLAALDPDDDAEGRDDGDYVMHDETDNNAVNALQDNDQDNNGRREAIRHLVPAYTHRRRWWAQSHVHYVKPRVSFKRYDPRTWADRLKAQALAWSIVMPTVVEAYIAWCNEERASPSYGPPVQEAGDLPPAGASTWQISAVYEQAFVPVLRVVQAGTDSPAVALIRMGLLPCTPQVPSVAISLALLDWYYRLRRHAPRLGVQQFVKALCDMHDRPYQRYLRDQFALAFDTFLAIRREVDARVRDLLQRSAPHWRVKNSCPPCRYKLDDEPVLLIPAMIGSDGNFALKRSAAAGSADARTFASDYKIEDESIDLYANEVPKRTRVTPVHGENAKVDDVTVEELEESGEPGDDAAPTPCVLRWKAAKAEQNKTAPDMFEQTGIYVAICRHGMVLYYCEIRKSGELAKYPLGTYARVMEAGLTPLTAASDIGCALQGTLMRSPMLGALAKAKGLQVRMNSFHGYGHNRLCQVTEHPLYIEGFGLEDLEICERFFSASNHVAGQVRHASHFHYSQFIDMFMQTWDEEKYAALSSFLCGNAIQAYEIVDDYKPVLDEFKRLHNLTDVAIEAWRFEEKAYLESLKAEPSEDVFAMDYVEALIELQETKSVAADALVMLESGFIVVGAEDLANAGSAEIAKRMTKKRKARAAYISALANVETLERILKVEVQWSPESDAYKVTLEKIRLRDYMRAVDHLEFLLLQRVFELSKTHALGTGYKMREAISKNIKSRSKAIANAVKKYNTAAAAVVPPAPSVDFSKLMEWTELQEFDLLRMSRRGDVREREWAKPANRELAQKYYKVKRAQEEIQRCEIELHRLVTAIHDEEAELDRVHGQLLERAHPLAGEVARISRRRSGVNAQHIARIVRLAALPGMARFARCLVPGTREGTSNVPSTSSRTPSAPTAVSHEVPTSRVEMQDADEGSSDEGELDDEEAEQMLLVQDFIGQLDT</sequence>
<evidence type="ECO:0000256" key="1">
    <source>
        <dbReference type="SAM" id="Coils"/>
    </source>
</evidence>
<evidence type="ECO:0008006" key="5">
    <source>
        <dbReference type="Google" id="ProtNLM"/>
    </source>
</evidence>
<feature type="coiled-coil region" evidence="1">
    <location>
        <begin position="854"/>
        <end position="888"/>
    </location>
</feature>
<name>A0A165IQ36_EXIGL</name>
<dbReference type="Proteomes" id="UP000077266">
    <property type="component" value="Unassembled WGS sequence"/>
</dbReference>
<reference evidence="3 4" key="1">
    <citation type="journal article" date="2016" name="Mol. Biol. Evol.">
        <title>Comparative Genomics of Early-Diverging Mushroom-Forming Fungi Provides Insights into the Origins of Lignocellulose Decay Capabilities.</title>
        <authorList>
            <person name="Nagy L.G."/>
            <person name="Riley R."/>
            <person name="Tritt A."/>
            <person name="Adam C."/>
            <person name="Daum C."/>
            <person name="Floudas D."/>
            <person name="Sun H."/>
            <person name="Yadav J.S."/>
            <person name="Pangilinan J."/>
            <person name="Larsson K.H."/>
            <person name="Matsuura K."/>
            <person name="Barry K."/>
            <person name="Labutti K."/>
            <person name="Kuo R."/>
            <person name="Ohm R.A."/>
            <person name="Bhattacharya S.S."/>
            <person name="Shirouzu T."/>
            <person name="Yoshinaga Y."/>
            <person name="Martin F.M."/>
            <person name="Grigoriev I.V."/>
            <person name="Hibbett D.S."/>
        </authorList>
    </citation>
    <scope>NUCLEOTIDE SEQUENCE [LARGE SCALE GENOMIC DNA]</scope>
    <source>
        <strain evidence="3 4">HHB12029</strain>
    </source>
</reference>
<dbReference type="InterPro" id="IPR040521">
    <property type="entry name" value="KDZ"/>
</dbReference>
<gene>
    <name evidence="3" type="ORF">EXIGLDRAFT_673831</name>
</gene>
<feature type="compositionally biased region" description="Acidic residues" evidence="2">
    <location>
        <begin position="978"/>
        <end position="996"/>
    </location>
</feature>